<accession>A0A8B7XV01</accession>
<keyword evidence="6" id="KW-1185">Reference proteome</keyword>
<name>A0A8B7XV01_ACAPL</name>
<dbReference type="InterPro" id="IPR036691">
    <property type="entry name" value="Endo/exonu/phosph_ase_sf"/>
</dbReference>
<dbReference type="PANTHER" id="PTHR16320">
    <property type="entry name" value="SPHINGOMYELINASE FAMILY MEMBER"/>
    <property type="match status" value="1"/>
</dbReference>
<feature type="compositionally biased region" description="Basic and acidic residues" evidence="4">
    <location>
        <begin position="263"/>
        <end position="277"/>
    </location>
</feature>
<dbReference type="CTD" id="55512"/>
<feature type="compositionally biased region" description="Polar residues" evidence="4">
    <location>
        <begin position="292"/>
        <end position="304"/>
    </location>
</feature>
<dbReference type="GO" id="GO:0005737">
    <property type="term" value="C:cytoplasm"/>
    <property type="evidence" value="ECO:0007669"/>
    <property type="project" value="TreeGrafter"/>
</dbReference>
<keyword evidence="5" id="KW-1133">Transmembrane helix</keyword>
<evidence type="ECO:0000313" key="7">
    <source>
        <dbReference type="RefSeq" id="XP_022084067.1"/>
    </source>
</evidence>
<feature type="compositionally biased region" description="Polar residues" evidence="4">
    <location>
        <begin position="245"/>
        <end position="262"/>
    </location>
</feature>
<keyword evidence="5" id="KW-0812">Transmembrane</keyword>
<dbReference type="GO" id="GO:0006684">
    <property type="term" value="P:sphingomyelin metabolic process"/>
    <property type="evidence" value="ECO:0007669"/>
    <property type="project" value="TreeGrafter"/>
</dbReference>
<dbReference type="GeneID" id="110975685"/>
<proteinExistence type="predicted"/>
<feature type="region of interest" description="Disordered" evidence="4">
    <location>
        <begin position="239"/>
        <end position="304"/>
    </location>
</feature>
<dbReference type="PANTHER" id="PTHR16320:SF1">
    <property type="entry name" value="SPHINGOMYELINASE DDB_G0288017"/>
    <property type="match status" value="1"/>
</dbReference>
<keyword evidence="5" id="KW-0472">Membrane</keyword>
<reference evidence="7" key="1">
    <citation type="submission" date="2025-08" db="UniProtKB">
        <authorList>
            <consortium name="RefSeq"/>
        </authorList>
    </citation>
    <scope>IDENTIFICATION</scope>
</reference>
<dbReference type="GO" id="GO:0005576">
    <property type="term" value="C:extracellular region"/>
    <property type="evidence" value="ECO:0007669"/>
    <property type="project" value="InterPro"/>
</dbReference>
<dbReference type="KEGG" id="aplc:110975685"/>
<dbReference type="EC" id="3.1.4.12" evidence="1"/>
<comment type="catalytic activity">
    <reaction evidence="3">
        <text>N-(hexadecanoyl)-sphing-4-enine-1-phosphocholine + H2O = N-hexadecanoylsphing-4-enine + phosphocholine + H(+)</text>
        <dbReference type="Rhea" id="RHEA:45644"/>
        <dbReference type="ChEBI" id="CHEBI:15377"/>
        <dbReference type="ChEBI" id="CHEBI:15378"/>
        <dbReference type="ChEBI" id="CHEBI:72959"/>
        <dbReference type="ChEBI" id="CHEBI:78646"/>
        <dbReference type="ChEBI" id="CHEBI:295975"/>
    </reaction>
    <physiologicalReaction direction="left-to-right" evidence="3">
        <dbReference type="Rhea" id="RHEA:45645"/>
    </physiologicalReaction>
</comment>
<evidence type="ECO:0000256" key="2">
    <source>
        <dbReference type="ARBA" id="ARBA00022801"/>
    </source>
</evidence>
<dbReference type="GO" id="GO:0004767">
    <property type="term" value="F:sphingomyelin phosphodiesterase activity"/>
    <property type="evidence" value="ECO:0007669"/>
    <property type="project" value="UniProtKB-EC"/>
</dbReference>
<dbReference type="SUPFAM" id="SSF56219">
    <property type="entry name" value="DNase I-like"/>
    <property type="match status" value="1"/>
</dbReference>
<evidence type="ECO:0000256" key="4">
    <source>
        <dbReference type="SAM" id="MobiDB-lite"/>
    </source>
</evidence>
<dbReference type="InterPro" id="IPR017766">
    <property type="entry name" value="Sphingomyelinase/PLipase_C"/>
</dbReference>
<sequence>MLHKTAFRSKHKARMYSVAYSFMLPWIWSVNQLLSLMVRTTDESRNEEEAPCYERCVILVFSLPVCLALIVIFSPFALFGFIARICLAGERAPYVYSFADTPSRVNVNEGIWTDLSSKHFFKIAVIDTCLMPEGMSRMNNLRNVQTRSVNLGRRIINSQVRPSPRIFVQSPSDSELKTYSINPPASTNPMSLFNMGESHQLDVSDTDVSCVTYTNIQPEETSFFAQGIDKIRDNCDGGEPIHQCNGDTPVTSDTPANGNTLRGSKDSDQDARNDREASVISVPDIVPKDISDSPTPSESLASTPNVDCGIQIEFPQTPCHEPKPHILASGSSSIQQSKLHSEDKMGDVPSPSEHAVNINFPAGLDFICFQEVFERRAAKKLVKTLHLWFSHVIYDVGMDSWGINRHFLNSGLLFASRYPILDASFECFNESQNEDRAVSKGLLMVKVQVGKTREGHPVVGYIAVTQLQAAQETNIRSGQLDCVLNWLSSFHSNTHTECLELVAFDLLCGNFNFDNMSPGDMPDWSHPVFLIYHDPCRQRPGLDRAWTVGTVLRKKRLQDEEICTPEGLQSALEDPQRRSNYLEDSEAFEAGGEAFRWGASDSSHYEGAGRRRVDYILYSNHRTHMQQICEEYSFVSQLATLTDHIPLSMTFSSAIGPAAMQEWPQAVTPDSDGSHSCKIMYETTV</sequence>
<dbReference type="CDD" id="cd09078">
    <property type="entry name" value="nSMase"/>
    <property type="match status" value="1"/>
</dbReference>
<dbReference type="OrthoDB" id="40902at2759"/>
<dbReference type="AlphaFoldDB" id="A0A8B7XV01"/>
<evidence type="ECO:0000313" key="6">
    <source>
        <dbReference type="Proteomes" id="UP000694845"/>
    </source>
</evidence>
<feature type="transmembrane region" description="Helical" evidence="5">
    <location>
        <begin position="20"/>
        <end position="38"/>
    </location>
</feature>
<dbReference type="Gene3D" id="3.60.10.10">
    <property type="entry name" value="Endonuclease/exonuclease/phosphatase"/>
    <property type="match status" value="1"/>
</dbReference>
<dbReference type="RefSeq" id="XP_022084067.1">
    <property type="nucleotide sequence ID" value="XM_022228375.1"/>
</dbReference>
<dbReference type="OMA" id="ICEEYSF"/>
<organism evidence="6 7">
    <name type="scientific">Acanthaster planci</name>
    <name type="common">Crown-of-thorns starfish</name>
    <dbReference type="NCBI Taxonomy" id="133434"/>
    <lineage>
        <taxon>Eukaryota</taxon>
        <taxon>Metazoa</taxon>
        <taxon>Echinodermata</taxon>
        <taxon>Eleutherozoa</taxon>
        <taxon>Asterozoa</taxon>
        <taxon>Asteroidea</taxon>
        <taxon>Valvatacea</taxon>
        <taxon>Valvatida</taxon>
        <taxon>Acanthasteridae</taxon>
        <taxon>Acanthaster</taxon>
    </lineage>
</organism>
<dbReference type="GO" id="GO:0016020">
    <property type="term" value="C:membrane"/>
    <property type="evidence" value="ECO:0007669"/>
    <property type="project" value="GOC"/>
</dbReference>
<dbReference type="Proteomes" id="UP000694845">
    <property type="component" value="Unplaced"/>
</dbReference>
<evidence type="ECO:0000256" key="5">
    <source>
        <dbReference type="SAM" id="Phobius"/>
    </source>
</evidence>
<evidence type="ECO:0000256" key="1">
    <source>
        <dbReference type="ARBA" id="ARBA00012369"/>
    </source>
</evidence>
<gene>
    <name evidence="7" type="primary">LOC110975685</name>
</gene>
<dbReference type="InterPro" id="IPR038772">
    <property type="entry name" value="Sph/SMPD2-like"/>
</dbReference>
<protein>
    <recommendedName>
        <fullName evidence="1">sphingomyelin phosphodiesterase</fullName>
        <ecNumber evidence="1">3.1.4.12</ecNumber>
    </recommendedName>
</protein>
<feature type="transmembrane region" description="Helical" evidence="5">
    <location>
        <begin position="58"/>
        <end position="82"/>
    </location>
</feature>
<keyword evidence="2" id="KW-0378">Hydrolase</keyword>
<evidence type="ECO:0000256" key="3">
    <source>
        <dbReference type="ARBA" id="ARBA00049371"/>
    </source>
</evidence>